<dbReference type="PROSITE" id="PS00895">
    <property type="entry name" value="3_HYDROXYISOBUT_DH"/>
    <property type="match status" value="1"/>
</dbReference>
<comment type="catalytic activity">
    <reaction evidence="9">
        <text>L-threonate + NAD(+) = 2-dehydro-L-erythronate + NADH + H(+)</text>
        <dbReference type="Rhea" id="RHEA:52548"/>
        <dbReference type="ChEBI" id="CHEBI:15378"/>
        <dbReference type="ChEBI" id="CHEBI:57540"/>
        <dbReference type="ChEBI" id="CHEBI:57561"/>
        <dbReference type="ChEBI" id="CHEBI:57945"/>
        <dbReference type="ChEBI" id="CHEBI:136669"/>
        <dbReference type="EC" id="1.1.1.411"/>
    </reaction>
</comment>
<keyword evidence="1" id="KW-0521">NADP</keyword>
<dbReference type="Proteomes" id="UP001432360">
    <property type="component" value="Plasmid pSchITTGS70d"/>
</dbReference>
<protein>
    <recommendedName>
        <fullName evidence="8">L-threonate dehydrogenase</fullName>
        <ecNumber evidence="7">1.1.1.411</ecNumber>
    </recommendedName>
</protein>
<dbReference type="InterPro" id="IPR002204">
    <property type="entry name" value="3-OH-isobutyrate_DH-rel_CS"/>
</dbReference>
<feature type="domain" description="3-hydroxyisobutyrate dehydrogenase-like NAD-binding" evidence="11">
    <location>
        <begin position="175"/>
        <end position="295"/>
    </location>
</feature>
<dbReference type="SUPFAM" id="SSF51735">
    <property type="entry name" value="NAD(P)-binding Rossmann-fold domains"/>
    <property type="match status" value="1"/>
</dbReference>
<evidence type="ECO:0000256" key="7">
    <source>
        <dbReference type="ARBA" id="ARBA00038870"/>
    </source>
</evidence>
<evidence type="ECO:0000259" key="10">
    <source>
        <dbReference type="Pfam" id="PF03446"/>
    </source>
</evidence>
<dbReference type="PIRSF" id="PIRSF000103">
    <property type="entry name" value="HIBADH"/>
    <property type="match status" value="1"/>
</dbReference>
<evidence type="ECO:0000256" key="5">
    <source>
        <dbReference type="ARBA" id="ARBA00037062"/>
    </source>
</evidence>
<keyword evidence="12" id="KW-0614">Plasmid</keyword>
<name>A0ABZ2BJS9_9HYPH</name>
<evidence type="ECO:0000313" key="13">
    <source>
        <dbReference type="Proteomes" id="UP001432360"/>
    </source>
</evidence>
<evidence type="ECO:0000256" key="6">
    <source>
        <dbReference type="ARBA" id="ARBA00037979"/>
    </source>
</evidence>
<evidence type="ECO:0000256" key="1">
    <source>
        <dbReference type="ARBA" id="ARBA00022857"/>
    </source>
</evidence>
<comment type="function">
    <text evidence="5">Catalyzes oxidation of L-threonate to 2-oxo-tetronate. Can use either NAD(+) or NADP(+) as cosubstrate, with a preference for NAD(+).</text>
</comment>
<proteinExistence type="inferred from homology"/>
<keyword evidence="13" id="KW-1185">Reference proteome</keyword>
<dbReference type="InterPro" id="IPR015815">
    <property type="entry name" value="HIBADH-related"/>
</dbReference>
<keyword evidence="4" id="KW-0119">Carbohydrate metabolism</keyword>
<evidence type="ECO:0000256" key="9">
    <source>
        <dbReference type="ARBA" id="ARBA00047312"/>
    </source>
</evidence>
<geneLocation type="plasmid" evidence="12 13">
    <name>pSchITTGS70d</name>
</geneLocation>
<dbReference type="Gene3D" id="1.10.1040.10">
    <property type="entry name" value="N-(1-d-carboxylethyl)-l-norvaline Dehydrogenase, domain 2"/>
    <property type="match status" value="1"/>
</dbReference>
<evidence type="ECO:0000256" key="4">
    <source>
        <dbReference type="ARBA" id="ARBA00023277"/>
    </source>
</evidence>
<dbReference type="EC" id="1.1.1.411" evidence="7"/>
<evidence type="ECO:0000256" key="8">
    <source>
        <dbReference type="ARBA" id="ARBA00039407"/>
    </source>
</evidence>
<dbReference type="InterPro" id="IPR013328">
    <property type="entry name" value="6PGD_dom2"/>
</dbReference>
<dbReference type="InterPro" id="IPR036291">
    <property type="entry name" value="NAD(P)-bd_dom_sf"/>
</dbReference>
<evidence type="ECO:0000313" key="12">
    <source>
        <dbReference type="EMBL" id="WVT07727.1"/>
    </source>
</evidence>
<dbReference type="InterPro" id="IPR008927">
    <property type="entry name" value="6-PGluconate_DH-like_C_sf"/>
</dbReference>
<accession>A0ABZ2BJS9</accession>
<keyword evidence="3" id="KW-0520">NAD</keyword>
<dbReference type="RefSeq" id="WP_331376743.1">
    <property type="nucleotide sequence ID" value="NZ_CP133152.1"/>
</dbReference>
<gene>
    <name evidence="12" type="ORF">RB548_26520</name>
</gene>
<evidence type="ECO:0000256" key="3">
    <source>
        <dbReference type="ARBA" id="ARBA00023027"/>
    </source>
</evidence>
<dbReference type="Pfam" id="PF03446">
    <property type="entry name" value="NAD_binding_2"/>
    <property type="match status" value="1"/>
</dbReference>
<dbReference type="Pfam" id="PF14833">
    <property type="entry name" value="NAD_binding_11"/>
    <property type="match status" value="1"/>
</dbReference>
<reference evidence="12" key="1">
    <citation type="submission" date="2023-08" db="EMBL/GenBank/DDBJ databases">
        <title>Complete genome sequence of Sinorhizobium chiapanecum ITTG S70 isolated from Acaciella angustissima nodules in Chiapas-Mexico.</title>
        <authorList>
            <person name="Rincon-Rosales R."/>
            <person name="Rogel M.A."/>
            <person name="Rincon-Medina C.I."/>
            <person name="Guerrero G."/>
            <person name="Manzano-Gomez L.A."/>
            <person name="Lopez-Lopez A."/>
            <person name="Rincon Molina F.A."/>
            <person name="Martinez-Romero E."/>
        </authorList>
    </citation>
    <scope>NUCLEOTIDE SEQUENCE</scope>
    <source>
        <strain evidence="12">ITTG S70</strain>
        <plasmid evidence="12">pSchITTGS70d</plasmid>
    </source>
</reference>
<dbReference type="SUPFAM" id="SSF48179">
    <property type="entry name" value="6-phosphogluconate dehydrogenase C-terminal domain-like"/>
    <property type="match status" value="1"/>
</dbReference>
<dbReference type="InterPro" id="IPR029154">
    <property type="entry name" value="HIBADH-like_NADP-bd"/>
</dbReference>
<sequence>MSAHVENPGHETVAVIGLGSMGFGMAQSMKRAGLDVTGYDLVQPTVQRFVAEGGRGAGTPREAVRDAGIVVSVVVNAVQTEAVLFGPDGVAAAMKPGAVFVSSATMDPAVARSLSEQVEALGLHYLDAPISGGAAKAAKGELTIMASGSEQAFAAARPALDAMAAKVYELGNTAGTGAAVKMINQLLAGVHIAAACEAISFAAKQGLDLTKVYEVITASAGNSWMFENRIPHVLAGDYTPLSAIEIFIKDLGIVQDMARAERYPAPLAAAALQMYLAASGAGMGRDDDSSLARLYAQLSGAELPGQNKEPHKA</sequence>
<feature type="domain" description="6-phosphogluconate dehydrogenase NADP-binding" evidence="10">
    <location>
        <begin position="12"/>
        <end position="171"/>
    </location>
</feature>
<dbReference type="GO" id="GO:0016491">
    <property type="term" value="F:oxidoreductase activity"/>
    <property type="evidence" value="ECO:0007669"/>
    <property type="project" value="UniProtKB-KW"/>
</dbReference>
<dbReference type="Gene3D" id="3.40.50.720">
    <property type="entry name" value="NAD(P)-binding Rossmann-like Domain"/>
    <property type="match status" value="1"/>
</dbReference>
<organism evidence="12 13">
    <name type="scientific">Sinorhizobium chiapasense</name>
    <dbReference type="NCBI Taxonomy" id="501572"/>
    <lineage>
        <taxon>Bacteria</taxon>
        <taxon>Pseudomonadati</taxon>
        <taxon>Pseudomonadota</taxon>
        <taxon>Alphaproteobacteria</taxon>
        <taxon>Hyphomicrobiales</taxon>
        <taxon>Rhizobiaceae</taxon>
        <taxon>Sinorhizobium/Ensifer group</taxon>
        <taxon>Sinorhizobium</taxon>
    </lineage>
</organism>
<dbReference type="NCBIfam" id="NF043037">
    <property type="entry name" value="ThreonDh"/>
    <property type="match status" value="1"/>
</dbReference>
<evidence type="ECO:0000259" key="11">
    <source>
        <dbReference type="Pfam" id="PF14833"/>
    </source>
</evidence>
<comment type="similarity">
    <text evidence="6">Belongs to the HIBADH-related family. L-threonate dehydrogenase subfamily.</text>
</comment>
<keyword evidence="2 12" id="KW-0560">Oxidoreductase</keyword>
<dbReference type="EMBL" id="CP133152">
    <property type="protein sequence ID" value="WVT07727.1"/>
    <property type="molecule type" value="Genomic_DNA"/>
</dbReference>
<dbReference type="PANTHER" id="PTHR43060:SF17">
    <property type="entry name" value="L-THREONATE DEHYDROGENASE"/>
    <property type="match status" value="1"/>
</dbReference>
<dbReference type="InterPro" id="IPR006115">
    <property type="entry name" value="6PGDH_NADP-bd"/>
</dbReference>
<dbReference type="PANTHER" id="PTHR43060">
    <property type="entry name" value="3-HYDROXYISOBUTYRATE DEHYDROGENASE-LIKE 1, MITOCHONDRIAL-RELATED"/>
    <property type="match status" value="1"/>
</dbReference>
<evidence type="ECO:0000256" key="2">
    <source>
        <dbReference type="ARBA" id="ARBA00023002"/>
    </source>
</evidence>
<dbReference type="InterPro" id="IPR050006">
    <property type="entry name" value="LtnD"/>
</dbReference>